<organism evidence="9 10">
    <name type="scientific">Candidatus Tokpelaia hoelldobleri</name>
    <dbReference type="NCBI Taxonomy" id="1902579"/>
    <lineage>
        <taxon>Bacteria</taxon>
        <taxon>Pseudomonadati</taxon>
        <taxon>Pseudomonadota</taxon>
        <taxon>Alphaproteobacteria</taxon>
        <taxon>Hyphomicrobiales</taxon>
        <taxon>Candidatus Tokpelaia</taxon>
    </lineage>
</organism>
<keyword evidence="1" id="KW-0645">Protease</keyword>
<dbReference type="Pfam" id="PF20582">
    <property type="entry name" value="UPF0758_N"/>
    <property type="match status" value="1"/>
</dbReference>
<keyword evidence="4" id="KW-0862">Zinc</keyword>
<sequence length="294" mass="33127">MDTDKPKTESFREQVLFRLEQELARHGRPSAPMTEQPARETEPVAAPVAPPASILAIKAEQQDKPAAEVKIKPHYTGHRERLRQRFSDHGEAAFADYELLELLLFRSVPRADTKPLAKALLGRFGSFADVLGADIHHLQEVSGCGPAVATDLKIIAAAAIRMAKGKLHKRTVFASWEEILAYCKLVMTHETREQFRILFLDKKNQLIKDEIVQHGTIDHIPVYPREVINRANQLGAAALILVHNHPSGDPNPSNQDIVMTMKLKAIGKELDIIIQDHIIIGRDRYYSFRHENLL</sequence>
<dbReference type="Gene3D" id="3.40.140.10">
    <property type="entry name" value="Cytidine Deaminase, domain 2"/>
    <property type="match status" value="1"/>
</dbReference>
<evidence type="ECO:0000256" key="4">
    <source>
        <dbReference type="ARBA" id="ARBA00022833"/>
    </source>
</evidence>
<feature type="domain" description="MPN" evidence="8">
    <location>
        <begin position="172"/>
        <end position="294"/>
    </location>
</feature>
<evidence type="ECO:0000256" key="3">
    <source>
        <dbReference type="ARBA" id="ARBA00022801"/>
    </source>
</evidence>
<dbReference type="Pfam" id="PF04002">
    <property type="entry name" value="RadC"/>
    <property type="match status" value="1"/>
</dbReference>
<dbReference type="InterPro" id="IPR046778">
    <property type="entry name" value="UPF0758_N"/>
</dbReference>
<reference evidence="9 10" key="1">
    <citation type="journal article" date="2010" name="Science">
        <title>Genomic comparison of the ants Camponotus floridanus and Harpegnathos saltator.</title>
        <authorList>
            <person name="Bonasio R."/>
            <person name="Zhang G."/>
            <person name="Ye C."/>
            <person name="Mutti N.S."/>
            <person name="Fang X."/>
            <person name="Qin N."/>
            <person name="Donahue G."/>
            <person name="Yang P."/>
            <person name="Li Q."/>
            <person name="Li C."/>
            <person name="Zhang P."/>
            <person name="Huang Z."/>
            <person name="Berger S.L."/>
            <person name="Reinberg D."/>
            <person name="Wang J."/>
            <person name="Liebig J."/>
        </authorList>
    </citation>
    <scope>NUCLEOTIDE SEQUENCE [LARGE SCALE GENOMIC DNA]</scope>
    <source>
        <strain evidence="9 10">Hsal</strain>
    </source>
</reference>
<name>A0A1U9JV30_9HYPH</name>
<keyword evidence="10" id="KW-1185">Reference proteome</keyword>
<keyword evidence="3" id="KW-0378">Hydrolase</keyword>
<reference evidence="9 10" key="2">
    <citation type="journal article" date="2016" name="Sci. Rep.">
        <title>The genome of Rhizobiales bacteria in predatory ants reveals urease gene functions but no genes for nitrogen fixation.</title>
        <authorList>
            <person name="Neuvonen M.M."/>
            <person name="Tamarit D."/>
            <person name="Naslund K."/>
            <person name="Liebig J."/>
            <person name="Feldhaar H."/>
            <person name="Moran N.A."/>
            <person name="Guy L."/>
            <person name="Andersson S.G."/>
        </authorList>
    </citation>
    <scope>NUCLEOTIDE SEQUENCE [LARGE SCALE GENOMIC DNA]</scope>
    <source>
        <strain evidence="9 10">Hsal</strain>
    </source>
</reference>
<dbReference type="NCBIfam" id="TIGR00608">
    <property type="entry name" value="radc"/>
    <property type="match status" value="1"/>
</dbReference>
<dbReference type="KEGG" id="thd:BHV28_10150"/>
<evidence type="ECO:0000313" key="10">
    <source>
        <dbReference type="Proteomes" id="UP000188912"/>
    </source>
</evidence>
<dbReference type="GO" id="GO:0008237">
    <property type="term" value="F:metallopeptidase activity"/>
    <property type="evidence" value="ECO:0007669"/>
    <property type="project" value="UniProtKB-KW"/>
</dbReference>
<dbReference type="InterPro" id="IPR020891">
    <property type="entry name" value="UPF0758_CS"/>
</dbReference>
<dbReference type="Proteomes" id="UP000188912">
    <property type="component" value="Chromosome"/>
</dbReference>
<evidence type="ECO:0000256" key="2">
    <source>
        <dbReference type="ARBA" id="ARBA00022723"/>
    </source>
</evidence>
<dbReference type="GO" id="GO:0006508">
    <property type="term" value="P:proteolysis"/>
    <property type="evidence" value="ECO:0007669"/>
    <property type="project" value="UniProtKB-KW"/>
</dbReference>
<keyword evidence="5" id="KW-0482">Metalloprotease</keyword>
<gene>
    <name evidence="9" type="ORF">BHV28_10150</name>
</gene>
<protein>
    <submittedName>
        <fullName evidence="9">DNA repair protein RadC</fullName>
    </submittedName>
</protein>
<evidence type="ECO:0000313" key="9">
    <source>
        <dbReference type="EMBL" id="AQS41709.1"/>
    </source>
</evidence>
<dbReference type="SUPFAM" id="SSF47781">
    <property type="entry name" value="RuvA domain 2-like"/>
    <property type="match status" value="1"/>
</dbReference>
<keyword evidence="2" id="KW-0479">Metal-binding</keyword>
<dbReference type="InterPro" id="IPR025657">
    <property type="entry name" value="RadC_JAB"/>
</dbReference>
<dbReference type="InterPro" id="IPR010994">
    <property type="entry name" value="RuvA_2-like"/>
</dbReference>
<dbReference type="InterPro" id="IPR001405">
    <property type="entry name" value="UPF0758"/>
</dbReference>
<evidence type="ECO:0000259" key="8">
    <source>
        <dbReference type="PROSITE" id="PS50249"/>
    </source>
</evidence>
<dbReference type="AlphaFoldDB" id="A0A1U9JV30"/>
<dbReference type="CDD" id="cd08071">
    <property type="entry name" value="MPN_DUF2466"/>
    <property type="match status" value="1"/>
</dbReference>
<proteinExistence type="inferred from homology"/>
<dbReference type="PROSITE" id="PS50249">
    <property type="entry name" value="MPN"/>
    <property type="match status" value="1"/>
</dbReference>
<dbReference type="STRING" id="1902579.BHV28_10150"/>
<dbReference type="PANTHER" id="PTHR30471:SF3">
    <property type="entry name" value="UPF0758 PROTEIN YEES-RELATED"/>
    <property type="match status" value="1"/>
</dbReference>
<dbReference type="GO" id="GO:0046872">
    <property type="term" value="F:metal ion binding"/>
    <property type="evidence" value="ECO:0007669"/>
    <property type="project" value="UniProtKB-KW"/>
</dbReference>
<accession>A0A1U9JV30</accession>
<evidence type="ECO:0000256" key="6">
    <source>
        <dbReference type="RuleBase" id="RU003797"/>
    </source>
</evidence>
<feature type="region of interest" description="Disordered" evidence="7">
    <location>
        <begin position="22"/>
        <end position="50"/>
    </location>
</feature>
<dbReference type="PANTHER" id="PTHR30471">
    <property type="entry name" value="DNA REPAIR PROTEIN RADC"/>
    <property type="match status" value="1"/>
</dbReference>
<comment type="similarity">
    <text evidence="6">Belongs to the UPF0758 family.</text>
</comment>
<dbReference type="EMBL" id="CP017315">
    <property type="protein sequence ID" value="AQS41709.1"/>
    <property type="molecule type" value="Genomic_DNA"/>
</dbReference>
<evidence type="ECO:0000256" key="7">
    <source>
        <dbReference type="SAM" id="MobiDB-lite"/>
    </source>
</evidence>
<dbReference type="NCBIfam" id="NF000642">
    <property type="entry name" value="PRK00024.1"/>
    <property type="match status" value="1"/>
</dbReference>
<dbReference type="Gene3D" id="1.10.150.20">
    <property type="entry name" value="5' to 3' exonuclease, C-terminal subdomain"/>
    <property type="match status" value="1"/>
</dbReference>
<evidence type="ECO:0000256" key="5">
    <source>
        <dbReference type="ARBA" id="ARBA00023049"/>
    </source>
</evidence>
<dbReference type="InterPro" id="IPR037518">
    <property type="entry name" value="MPN"/>
</dbReference>
<evidence type="ECO:0000256" key="1">
    <source>
        <dbReference type="ARBA" id="ARBA00022670"/>
    </source>
</evidence>
<dbReference type="PROSITE" id="PS01302">
    <property type="entry name" value="UPF0758"/>
    <property type="match status" value="1"/>
</dbReference>